<name>A0A0B1SEL6_OESDE</name>
<reference evidence="2 3" key="1">
    <citation type="submission" date="2014-03" db="EMBL/GenBank/DDBJ databases">
        <title>Draft genome of the hookworm Oesophagostomum dentatum.</title>
        <authorList>
            <person name="Mitreva M."/>
        </authorList>
    </citation>
    <scope>NUCLEOTIDE SEQUENCE [LARGE SCALE GENOMIC DNA]</scope>
    <source>
        <strain evidence="2 3">OD-Hann</strain>
    </source>
</reference>
<protein>
    <submittedName>
        <fullName evidence="2">Uncharacterized protein</fullName>
    </submittedName>
</protein>
<keyword evidence="3" id="KW-1185">Reference proteome</keyword>
<dbReference type="Proteomes" id="UP000053660">
    <property type="component" value="Unassembled WGS sequence"/>
</dbReference>
<dbReference type="AlphaFoldDB" id="A0A0B1SEL6"/>
<feature type="region of interest" description="Disordered" evidence="1">
    <location>
        <begin position="1"/>
        <end position="37"/>
    </location>
</feature>
<organism evidence="2 3">
    <name type="scientific">Oesophagostomum dentatum</name>
    <name type="common">Nodular worm</name>
    <dbReference type="NCBI Taxonomy" id="61180"/>
    <lineage>
        <taxon>Eukaryota</taxon>
        <taxon>Metazoa</taxon>
        <taxon>Ecdysozoa</taxon>
        <taxon>Nematoda</taxon>
        <taxon>Chromadorea</taxon>
        <taxon>Rhabditida</taxon>
        <taxon>Rhabditina</taxon>
        <taxon>Rhabditomorpha</taxon>
        <taxon>Strongyloidea</taxon>
        <taxon>Strongylidae</taxon>
        <taxon>Oesophagostomum</taxon>
    </lineage>
</organism>
<evidence type="ECO:0000256" key="1">
    <source>
        <dbReference type="SAM" id="MobiDB-lite"/>
    </source>
</evidence>
<accession>A0A0B1SEL6</accession>
<dbReference type="OrthoDB" id="5871259at2759"/>
<feature type="compositionally biased region" description="Polar residues" evidence="1">
    <location>
        <begin position="22"/>
        <end position="32"/>
    </location>
</feature>
<gene>
    <name evidence="2" type="ORF">OESDEN_16550</name>
</gene>
<evidence type="ECO:0000313" key="3">
    <source>
        <dbReference type="Proteomes" id="UP000053660"/>
    </source>
</evidence>
<dbReference type="EMBL" id="KN571970">
    <property type="protein sequence ID" value="KHJ83748.1"/>
    <property type="molecule type" value="Genomic_DNA"/>
</dbReference>
<proteinExistence type="predicted"/>
<sequence length="78" mass="8610">MTTPPTVGPEVDGEVTRKPRPHTTTPSSVEQVSENKVDKLEMAELQRIIESSKTPTTPEPEDYLSNRVGFVLILMDAS</sequence>
<evidence type="ECO:0000313" key="2">
    <source>
        <dbReference type="EMBL" id="KHJ83748.1"/>
    </source>
</evidence>